<keyword evidence="2" id="KW-1185">Reference proteome</keyword>
<gene>
    <name evidence="1" type="ORF">CJ030_MR4G018357</name>
</gene>
<organism evidence="1 2">
    <name type="scientific">Morella rubra</name>
    <name type="common">Chinese bayberry</name>
    <dbReference type="NCBI Taxonomy" id="262757"/>
    <lineage>
        <taxon>Eukaryota</taxon>
        <taxon>Viridiplantae</taxon>
        <taxon>Streptophyta</taxon>
        <taxon>Embryophyta</taxon>
        <taxon>Tracheophyta</taxon>
        <taxon>Spermatophyta</taxon>
        <taxon>Magnoliopsida</taxon>
        <taxon>eudicotyledons</taxon>
        <taxon>Gunneridae</taxon>
        <taxon>Pentapetalae</taxon>
        <taxon>rosids</taxon>
        <taxon>fabids</taxon>
        <taxon>Fagales</taxon>
        <taxon>Myricaceae</taxon>
        <taxon>Morella</taxon>
    </lineage>
</organism>
<dbReference type="AlphaFoldDB" id="A0A6A1VZG2"/>
<reference evidence="1 2" key="1">
    <citation type="journal article" date="2019" name="Plant Biotechnol. J.">
        <title>The red bayberry genome and genetic basis of sex determination.</title>
        <authorList>
            <person name="Jia H.M."/>
            <person name="Jia H.J."/>
            <person name="Cai Q.L."/>
            <person name="Wang Y."/>
            <person name="Zhao H.B."/>
            <person name="Yang W.F."/>
            <person name="Wang G.Y."/>
            <person name="Li Y.H."/>
            <person name="Zhan D.L."/>
            <person name="Shen Y.T."/>
            <person name="Niu Q.F."/>
            <person name="Chang L."/>
            <person name="Qiu J."/>
            <person name="Zhao L."/>
            <person name="Xie H.B."/>
            <person name="Fu W.Y."/>
            <person name="Jin J."/>
            <person name="Li X.W."/>
            <person name="Jiao Y."/>
            <person name="Zhou C.C."/>
            <person name="Tu T."/>
            <person name="Chai C.Y."/>
            <person name="Gao J.L."/>
            <person name="Fan L.J."/>
            <person name="van de Weg E."/>
            <person name="Wang J.Y."/>
            <person name="Gao Z.S."/>
        </authorList>
    </citation>
    <scope>NUCLEOTIDE SEQUENCE [LARGE SCALE GENOMIC DNA]</scope>
    <source>
        <tissue evidence="1">Leaves</tissue>
    </source>
</reference>
<evidence type="ECO:0000313" key="1">
    <source>
        <dbReference type="EMBL" id="KAB1217446.1"/>
    </source>
</evidence>
<proteinExistence type="predicted"/>
<accession>A0A6A1VZG2</accession>
<dbReference type="Proteomes" id="UP000516437">
    <property type="component" value="Chromosome 4"/>
</dbReference>
<protein>
    <submittedName>
        <fullName evidence="1">Uncharacterized protein</fullName>
    </submittedName>
</protein>
<evidence type="ECO:0000313" key="2">
    <source>
        <dbReference type="Proteomes" id="UP000516437"/>
    </source>
</evidence>
<dbReference type="OrthoDB" id="1745817at2759"/>
<name>A0A6A1VZG2_9ROSI</name>
<sequence>MWFVAKLHTPDVETVRPGQTVRMDDDFQLDYDQLEDCITVTCSMNTAYKMHRNRKYQHYSVSNSKKEALKYPYPEMNKEKWTQVYDLLESVEFQRRSAINRENRAKLKIVHTSGARSFQRTRALLKKWRRYSCSTSQRESHTQKWRFSLGIGDESGLRARFRPFSIFVGSSLQYHPLICPGDWRRPD</sequence>
<comment type="caution">
    <text evidence="1">The sequence shown here is derived from an EMBL/GenBank/DDBJ whole genome shotgun (WGS) entry which is preliminary data.</text>
</comment>
<dbReference type="EMBL" id="RXIC02000022">
    <property type="protein sequence ID" value="KAB1217446.1"/>
    <property type="molecule type" value="Genomic_DNA"/>
</dbReference>